<proteinExistence type="predicted"/>
<protein>
    <submittedName>
        <fullName evidence="1">Uncharacterized protein</fullName>
    </submittedName>
</protein>
<dbReference type="EMBL" id="AWSO01001312">
    <property type="protein sequence ID" value="ESK84354.1"/>
    <property type="molecule type" value="Genomic_DNA"/>
</dbReference>
<organism evidence="1 2">
    <name type="scientific">Moniliophthora roreri (strain MCA 2997)</name>
    <name type="common">Cocoa frosty pod rot fungus</name>
    <name type="synonym">Crinipellis roreri</name>
    <dbReference type="NCBI Taxonomy" id="1381753"/>
    <lineage>
        <taxon>Eukaryota</taxon>
        <taxon>Fungi</taxon>
        <taxon>Dikarya</taxon>
        <taxon>Basidiomycota</taxon>
        <taxon>Agaricomycotina</taxon>
        <taxon>Agaricomycetes</taxon>
        <taxon>Agaricomycetidae</taxon>
        <taxon>Agaricales</taxon>
        <taxon>Marasmiineae</taxon>
        <taxon>Marasmiaceae</taxon>
        <taxon>Moniliophthora</taxon>
    </lineage>
</organism>
<sequence length="151" mass="17101">MPLPLRNWQLAADEVGKTFNPNEHDHPLGYFLPDPKMIANAGLSSERTITRNKWIANWLRLRDVLIFRLTSELVSDLTPAKWKSILGLGYFSYKSNQASKGKAAIEKALEDTLGEMKNNIKIDRLGDLPVRWDGKDLDVDTADVAVLRRVL</sequence>
<dbReference type="HOGENOM" id="CLU_1731956_0_0_1"/>
<comment type="caution">
    <text evidence="1">The sequence shown here is derived from an EMBL/GenBank/DDBJ whole genome shotgun (WGS) entry which is preliminary data.</text>
</comment>
<keyword evidence="2" id="KW-1185">Reference proteome</keyword>
<evidence type="ECO:0000313" key="2">
    <source>
        <dbReference type="Proteomes" id="UP000017559"/>
    </source>
</evidence>
<evidence type="ECO:0000313" key="1">
    <source>
        <dbReference type="EMBL" id="ESK84354.1"/>
    </source>
</evidence>
<name>V2XY68_MONRO</name>
<reference evidence="1 2" key="1">
    <citation type="journal article" date="2014" name="BMC Genomics">
        <title>Genome and secretome analysis of the hemibiotrophic fungal pathogen, Moniliophthora roreri, which causes frosty pod rot disease of cacao: mechanisms of the biotrophic and necrotrophic phases.</title>
        <authorList>
            <person name="Meinhardt L.W."/>
            <person name="Costa G.G.L."/>
            <person name="Thomazella D.P.T."/>
            <person name="Teixeira P.J.P.L."/>
            <person name="Carazzolle M.F."/>
            <person name="Schuster S.C."/>
            <person name="Carlson J.E."/>
            <person name="Guiltinan M.J."/>
            <person name="Mieczkowski P."/>
            <person name="Farmer A."/>
            <person name="Ramaraj T."/>
            <person name="Crozier J."/>
            <person name="Davis R.E."/>
            <person name="Shao J."/>
            <person name="Melnick R.L."/>
            <person name="Pereira G.A.G."/>
            <person name="Bailey B.A."/>
        </authorList>
    </citation>
    <scope>NUCLEOTIDE SEQUENCE [LARGE SCALE GENOMIC DNA]</scope>
    <source>
        <strain evidence="1 2">MCA 2997</strain>
    </source>
</reference>
<dbReference type="AlphaFoldDB" id="V2XY68"/>
<dbReference type="OrthoDB" id="2634326at2759"/>
<dbReference type="Proteomes" id="UP000017559">
    <property type="component" value="Unassembled WGS sequence"/>
</dbReference>
<dbReference type="KEGG" id="mrr:Moror_10185"/>
<accession>V2XY68</accession>
<gene>
    <name evidence="1" type="ORF">Moror_10185</name>
</gene>